<comment type="caution">
    <text evidence="2">The sequence shown here is derived from an EMBL/GenBank/DDBJ whole genome shotgun (WGS) entry which is preliminary data.</text>
</comment>
<dbReference type="Pfam" id="PF05699">
    <property type="entry name" value="Dimer_Tnp_hAT"/>
    <property type="match status" value="1"/>
</dbReference>
<dbReference type="AlphaFoldDB" id="A0A6G0YAR7"/>
<organism evidence="2 3">
    <name type="scientific">Aphis craccivora</name>
    <name type="common">Cowpea aphid</name>
    <dbReference type="NCBI Taxonomy" id="307492"/>
    <lineage>
        <taxon>Eukaryota</taxon>
        <taxon>Metazoa</taxon>
        <taxon>Ecdysozoa</taxon>
        <taxon>Arthropoda</taxon>
        <taxon>Hexapoda</taxon>
        <taxon>Insecta</taxon>
        <taxon>Pterygota</taxon>
        <taxon>Neoptera</taxon>
        <taxon>Paraneoptera</taxon>
        <taxon>Hemiptera</taxon>
        <taxon>Sternorrhyncha</taxon>
        <taxon>Aphidomorpha</taxon>
        <taxon>Aphidoidea</taxon>
        <taxon>Aphididae</taxon>
        <taxon>Aphidini</taxon>
        <taxon>Aphis</taxon>
        <taxon>Aphis</taxon>
    </lineage>
</organism>
<evidence type="ECO:0000313" key="2">
    <source>
        <dbReference type="EMBL" id="KAF0752306.1"/>
    </source>
</evidence>
<reference evidence="2 3" key="1">
    <citation type="submission" date="2019-08" db="EMBL/GenBank/DDBJ databases">
        <title>Whole genome of Aphis craccivora.</title>
        <authorList>
            <person name="Voronova N.V."/>
            <person name="Shulinski R.S."/>
            <person name="Bandarenka Y.V."/>
            <person name="Zhorov D.G."/>
            <person name="Warner D."/>
        </authorList>
    </citation>
    <scope>NUCLEOTIDE SEQUENCE [LARGE SCALE GENOMIC DNA]</scope>
    <source>
        <strain evidence="2">180601</strain>
        <tissue evidence="2">Whole Body</tissue>
    </source>
</reference>
<dbReference type="InterPro" id="IPR012337">
    <property type="entry name" value="RNaseH-like_sf"/>
</dbReference>
<evidence type="ECO:0000313" key="3">
    <source>
        <dbReference type="Proteomes" id="UP000478052"/>
    </source>
</evidence>
<dbReference type="Proteomes" id="UP000478052">
    <property type="component" value="Unassembled WGS sequence"/>
</dbReference>
<dbReference type="InterPro" id="IPR008906">
    <property type="entry name" value="HATC_C_dom"/>
</dbReference>
<dbReference type="OrthoDB" id="6779073at2759"/>
<sequence length="234" mass="27027">MMSRWVDKTATHGDEVSKLKPRDKSESASTCCEAKGILKSLKTLKTSFFSIFWGDILEWFNACSKKLQPIQINLAIVVEIYQSLIGFVHAIQCDEMLNDYITLAIIEECGISSLNINTNRKKKRKRFFDQGNNEEHVSDNDFEIQIKIRFRKMENLNENLTSKTNNLVEVYPYIDITLRILIIILCTPATNYSGERSFSTLVRVKSYLRSTIKEERLNTLTVLNIESKITKQLD</sequence>
<name>A0A6G0YAR7_APHCR</name>
<feature type="domain" description="HAT C-terminal dimerisation" evidence="1">
    <location>
        <begin position="176"/>
        <end position="227"/>
    </location>
</feature>
<evidence type="ECO:0000259" key="1">
    <source>
        <dbReference type="Pfam" id="PF05699"/>
    </source>
</evidence>
<dbReference type="PANTHER" id="PTHR46289">
    <property type="entry name" value="52 KDA REPRESSOR OF THE INHIBITOR OF THE PROTEIN KINASE-LIKE PROTEIN-RELATED"/>
    <property type="match status" value="1"/>
</dbReference>
<gene>
    <name evidence="2" type="ORF">FWK35_00026534</name>
</gene>
<keyword evidence="3" id="KW-1185">Reference proteome</keyword>
<dbReference type="InterPro" id="IPR052958">
    <property type="entry name" value="IFN-induced_PKR_regulator"/>
</dbReference>
<dbReference type="GO" id="GO:0046983">
    <property type="term" value="F:protein dimerization activity"/>
    <property type="evidence" value="ECO:0007669"/>
    <property type="project" value="InterPro"/>
</dbReference>
<dbReference type="SUPFAM" id="SSF53098">
    <property type="entry name" value="Ribonuclease H-like"/>
    <property type="match status" value="1"/>
</dbReference>
<proteinExistence type="predicted"/>
<dbReference type="PANTHER" id="PTHR46289:SF14">
    <property type="entry name" value="DUF4371 DOMAIN-CONTAINING PROTEIN"/>
    <property type="match status" value="1"/>
</dbReference>
<accession>A0A6G0YAR7</accession>
<protein>
    <submittedName>
        <fullName evidence="2">Zinc finger MYM-type protein 1-like</fullName>
    </submittedName>
</protein>
<dbReference type="EMBL" id="VUJU01005096">
    <property type="protein sequence ID" value="KAF0752306.1"/>
    <property type="molecule type" value="Genomic_DNA"/>
</dbReference>